<gene>
    <name evidence="3" type="ORF">SAMN02910343_00320</name>
</gene>
<reference evidence="3 4" key="1">
    <citation type="submission" date="2016-10" db="EMBL/GenBank/DDBJ databases">
        <authorList>
            <person name="de Groot N.N."/>
        </authorList>
    </citation>
    <scope>NUCLEOTIDE SEQUENCE [LARGE SCALE GENOMIC DNA]</scope>
    <source>
        <strain evidence="3 4">DSM 15230</strain>
    </source>
</reference>
<name>A0A1G5V242_9FIRM</name>
<evidence type="ECO:0000313" key="3">
    <source>
        <dbReference type="EMBL" id="SDA39939.1"/>
    </source>
</evidence>
<evidence type="ECO:0000256" key="1">
    <source>
        <dbReference type="SAM" id="MobiDB-lite"/>
    </source>
</evidence>
<evidence type="ECO:0000313" key="4">
    <source>
        <dbReference type="Proteomes" id="UP000199689"/>
    </source>
</evidence>
<dbReference type="STRING" id="209880.SAMN02910343_00320"/>
<dbReference type="OrthoDB" id="9804829at2"/>
<protein>
    <submittedName>
        <fullName evidence="3">Uncharacterized membrane protein</fullName>
    </submittedName>
</protein>
<dbReference type="Pfam" id="PF22564">
    <property type="entry name" value="HAAS"/>
    <property type="match status" value="1"/>
</dbReference>
<feature type="transmembrane region" description="Helical" evidence="2">
    <location>
        <begin position="117"/>
        <end position="137"/>
    </location>
</feature>
<keyword evidence="2" id="KW-0812">Transmembrane</keyword>
<accession>A0A1G5V242</accession>
<dbReference type="Proteomes" id="UP000199689">
    <property type="component" value="Unassembled WGS sequence"/>
</dbReference>
<proteinExistence type="predicted"/>
<dbReference type="AlphaFoldDB" id="A0A1G5V242"/>
<feature type="transmembrane region" description="Helical" evidence="2">
    <location>
        <begin position="149"/>
        <end position="172"/>
    </location>
</feature>
<sequence length="202" mass="22949">MTREEFMDLLRYYFRNINQTQVNEILADYESHFEEGKAAGLSEEEIARELGSPKEIFEMYQDEGMIREKKSTTFMDVASQAEKTASQTWEEVSAQLPEKVNHATHVMVKGFRIVCDVIAVLILGFTLLLVFLLSMQFQPVMGMDPLPVFSPITMGAFGFSGFFLALAVFFVGEEGKKIFEEKSVQREKTPSGDTDKEGEEQK</sequence>
<dbReference type="GeneID" id="87755367"/>
<keyword evidence="2" id="KW-1133">Transmembrane helix</keyword>
<dbReference type="RefSeq" id="WP_091363132.1">
    <property type="nucleotide sequence ID" value="NZ_FMXA01000004.1"/>
</dbReference>
<dbReference type="EMBL" id="FMXA01000004">
    <property type="protein sequence ID" value="SDA39939.1"/>
    <property type="molecule type" value="Genomic_DNA"/>
</dbReference>
<keyword evidence="4" id="KW-1185">Reference proteome</keyword>
<keyword evidence="2" id="KW-0472">Membrane</keyword>
<feature type="region of interest" description="Disordered" evidence="1">
    <location>
        <begin position="181"/>
        <end position="202"/>
    </location>
</feature>
<organism evidence="3 4">
    <name type="scientific">Allisonella histaminiformans</name>
    <dbReference type="NCBI Taxonomy" id="209880"/>
    <lineage>
        <taxon>Bacteria</taxon>
        <taxon>Bacillati</taxon>
        <taxon>Bacillota</taxon>
        <taxon>Negativicutes</taxon>
        <taxon>Veillonellales</taxon>
        <taxon>Veillonellaceae</taxon>
        <taxon>Allisonella</taxon>
    </lineage>
</organism>
<evidence type="ECO:0000256" key="2">
    <source>
        <dbReference type="SAM" id="Phobius"/>
    </source>
</evidence>